<comment type="similarity">
    <text evidence="1 5">Belongs to the FliD family.</text>
</comment>
<keyword evidence="8" id="KW-0969">Cilium</keyword>
<dbReference type="EMBL" id="QKMR01000004">
    <property type="protein sequence ID" value="PYG89127.1"/>
    <property type="molecule type" value="Genomic_DNA"/>
</dbReference>
<evidence type="ECO:0000256" key="3">
    <source>
        <dbReference type="ARBA" id="ARBA00023054"/>
    </source>
</evidence>
<dbReference type="GO" id="GO:0071973">
    <property type="term" value="P:bacterial-type flagellum-dependent cell motility"/>
    <property type="evidence" value="ECO:0007669"/>
    <property type="project" value="TreeGrafter"/>
</dbReference>
<dbReference type="InterPro" id="IPR010809">
    <property type="entry name" value="FliD_C"/>
</dbReference>
<keyword evidence="4 5" id="KW-0975">Bacterial flagellum</keyword>
<evidence type="ECO:0000259" key="7">
    <source>
        <dbReference type="Pfam" id="PF07195"/>
    </source>
</evidence>
<name>A0A318XMP2_9FIRM</name>
<dbReference type="PANTHER" id="PTHR30288:SF0">
    <property type="entry name" value="FLAGELLAR HOOK-ASSOCIATED PROTEIN 2"/>
    <property type="match status" value="1"/>
</dbReference>
<dbReference type="GO" id="GO:0005576">
    <property type="term" value="C:extracellular region"/>
    <property type="evidence" value="ECO:0007669"/>
    <property type="project" value="UniProtKB-SubCell"/>
</dbReference>
<evidence type="ECO:0000313" key="9">
    <source>
        <dbReference type="Proteomes" id="UP000248132"/>
    </source>
</evidence>
<accession>A0A318XMP2</accession>
<keyword evidence="8" id="KW-0282">Flagellum</keyword>
<dbReference type="Pfam" id="PF02465">
    <property type="entry name" value="FliD_N"/>
    <property type="match status" value="1"/>
</dbReference>
<feature type="domain" description="Flagellar hook-associated protein 2 N-terminal" evidence="6">
    <location>
        <begin position="19"/>
        <end position="123"/>
    </location>
</feature>
<dbReference type="GO" id="GO:0007155">
    <property type="term" value="P:cell adhesion"/>
    <property type="evidence" value="ECO:0007669"/>
    <property type="project" value="InterPro"/>
</dbReference>
<sequence>MSSVNGVSSSSTRLSGLVSGMDTDAVIKQMMAAERAKVDKLQAKVQIDDWKIDAYREVTSALQSFYNTYFDSTSALNLKSENSFASFATSYKNTDSSNYVTLTGVSGAQAGKYSITELKMATSAVLTGSNASKDIEGAAINLTDLAGMSGADNSIFITVNGNANFISLPTDGSITSVSDLKTVLQQKINDTFGADKINVELNSTSDGIKFSAVRPTDTFSINTESPALSVLGLDSSSLSNKIDLDSNLTDMADSFNTALTTGSGNAIAFAINGVNFSFDASNTSIQDIMDEVNANTKANVTMKYDITKNSFTIKSNSTGATDKVTVSDTTGSLMATLGISGSDDGSDASVTLSDGTKIVRSTNSFTYDGITYNIKQDYTAGTDAVTGEVKEPIEATITADITKTYDYIKGFVDKYNELIEKFNSKLNEDKYRNYTPLTDDQKAEMTDEQIEKWEEKAKSGLLKNDSILSGILSDLRNTLYDTVEGAGISLSSIGITTSSDYTKNGKLEINEDKLKDALANKSEQIKRLFTKSSDITYYSLLDSPSGKDQRYKESGIAQRFSDIIQDAIRTSTDKDGRKGTLLEKAGITGDRSEYTNLLFKEMLGFEEAIDEMNERLDSKEDALYAKFTAMESALSKLNEQQSNLASLLGTGT</sequence>
<evidence type="ECO:0000256" key="1">
    <source>
        <dbReference type="ARBA" id="ARBA00009764"/>
    </source>
</evidence>
<keyword evidence="5" id="KW-0964">Secreted</keyword>
<keyword evidence="9" id="KW-1185">Reference proteome</keyword>
<organism evidence="8 9">
    <name type="scientific">Ruminiclostridium sufflavum DSM 19573</name>
    <dbReference type="NCBI Taxonomy" id="1121337"/>
    <lineage>
        <taxon>Bacteria</taxon>
        <taxon>Bacillati</taxon>
        <taxon>Bacillota</taxon>
        <taxon>Clostridia</taxon>
        <taxon>Eubacteriales</taxon>
        <taxon>Oscillospiraceae</taxon>
        <taxon>Ruminiclostridium</taxon>
    </lineage>
</organism>
<evidence type="ECO:0000256" key="2">
    <source>
        <dbReference type="ARBA" id="ARBA00011255"/>
    </source>
</evidence>
<keyword evidence="3" id="KW-0175">Coiled coil</keyword>
<feature type="domain" description="Flagellar hook-associated protein 2 C-terminal" evidence="7">
    <location>
        <begin position="345"/>
        <end position="639"/>
    </location>
</feature>
<dbReference type="RefSeq" id="WP_242981149.1">
    <property type="nucleotide sequence ID" value="NZ_QKMR01000004.1"/>
</dbReference>
<gene>
    <name evidence="8" type="ORF">LY28_00950</name>
</gene>
<proteinExistence type="inferred from homology"/>
<comment type="subunit">
    <text evidence="2 5">Homopentamer.</text>
</comment>
<protein>
    <recommendedName>
        <fullName evidence="5">Flagellar hook-associated protein 2</fullName>
        <shortName evidence="5">HAP2</shortName>
    </recommendedName>
    <alternativeName>
        <fullName evidence="5">Flagellar cap protein</fullName>
    </alternativeName>
</protein>
<dbReference type="GO" id="GO:0009421">
    <property type="term" value="C:bacterial-type flagellum filament cap"/>
    <property type="evidence" value="ECO:0007669"/>
    <property type="project" value="InterPro"/>
</dbReference>
<comment type="function">
    <text evidence="5">Required for morphogenesis and for the elongation of the flagellar filament by facilitating polymerization of the flagellin monomers at the tip of growing filament. Forms a capping structure, which prevents flagellin subunits (transported through the central channel of the flagellum) from leaking out without polymerization at the distal end.</text>
</comment>
<evidence type="ECO:0000256" key="4">
    <source>
        <dbReference type="ARBA" id="ARBA00023143"/>
    </source>
</evidence>
<dbReference type="PANTHER" id="PTHR30288">
    <property type="entry name" value="FLAGELLAR CAP/ASSEMBLY PROTEIN FLID"/>
    <property type="match status" value="1"/>
</dbReference>
<dbReference type="Pfam" id="PF07195">
    <property type="entry name" value="FliD_C"/>
    <property type="match status" value="1"/>
</dbReference>
<dbReference type="InterPro" id="IPR003481">
    <property type="entry name" value="FliD_N"/>
</dbReference>
<comment type="subcellular location">
    <subcellularLocation>
        <location evidence="5">Secreted</location>
    </subcellularLocation>
    <subcellularLocation>
        <location evidence="5">Bacterial flagellum</location>
    </subcellularLocation>
</comment>
<dbReference type="Proteomes" id="UP000248132">
    <property type="component" value="Unassembled WGS sequence"/>
</dbReference>
<comment type="caution">
    <text evidence="8">The sequence shown here is derived from an EMBL/GenBank/DDBJ whole genome shotgun (WGS) entry which is preliminary data.</text>
</comment>
<evidence type="ECO:0000259" key="6">
    <source>
        <dbReference type="Pfam" id="PF02465"/>
    </source>
</evidence>
<dbReference type="GO" id="GO:0009424">
    <property type="term" value="C:bacterial-type flagellum hook"/>
    <property type="evidence" value="ECO:0007669"/>
    <property type="project" value="UniProtKB-UniRule"/>
</dbReference>
<dbReference type="InterPro" id="IPR040026">
    <property type="entry name" value="FliD"/>
</dbReference>
<evidence type="ECO:0000256" key="5">
    <source>
        <dbReference type="RuleBase" id="RU362066"/>
    </source>
</evidence>
<dbReference type="AlphaFoldDB" id="A0A318XMP2"/>
<reference evidence="8 9" key="1">
    <citation type="submission" date="2018-06" db="EMBL/GenBank/DDBJ databases">
        <title>Genomic Encyclopedia of Type Strains, Phase I: the one thousand microbial genomes (KMG-I) project.</title>
        <authorList>
            <person name="Kyrpides N."/>
        </authorList>
    </citation>
    <scope>NUCLEOTIDE SEQUENCE [LARGE SCALE GENOMIC DNA]</scope>
    <source>
        <strain evidence="8 9">DSM 19573</strain>
    </source>
</reference>
<keyword evidence="8" id="KW-0966">Cell projection</keyword>
<evidence type="ECO:0000313" key="8">
    <source>
        <dbReference type="EMBL" id="PYG89127.1"/>
    </source>
</evidence>